<reference evidence="4 5" key="1">
    <citation type="submission" date="2016-10" db="EMBL/GenBank/DDBJ databases">
        <authorList>
            <person name="de Groot N.N."/>
        </authorList>
    </citation>
    <scope>NUCLEOTIDE SEQUENCE [LARGE SCALE GENOMIC DNA]</scope>
    <source>
        <strain evidence="4 5">DSM 21019</strain>
    </source>
</reference>
<dbReference type="CDD" id="cd04301">
    <property type="entry name" value="NAT_SF"/>
    <property type="match status" value="1"/>
</dbReference>
<evidence type="ECO:0000256" key="1">
    <source>
        <dbReference type="ARBA" id="ARBA00022679"/>
    </source>
</evidence>
<name>A0A1I6HGT5_9FLAO</name>
<dbReference type="Pfam" id="PF00583">
    <property type="entry name" value="Acetyltransf_1"/>
    <property type="match status" value="1"/>
</dbReference>
<evidence type="ECO:0000313" key="5">
    <source>
        <dbReference type="Proteomes" id="UP000199534"/>
    </source>
</evidence>
<dbReference type="InterPro" id="IPR050832">
    <property type="entry name" value="Bact_Acetyltransf"/>
</dbReference>
<dbReference type="AlphaFoldDB" id="A0A1I6HGT5"/>
<keyword evidence="1 4" id="KW-0808">Transferase</keyword>
<feature type="domain" description="N-acetyltransferase" evidence="3">
    <location>
        <begin position="4"/>
        <end position="148"/>
    </location>
</feature>
<proteinExistence type="predicted"/>
<protein>
    <submittedName>
        <fullName evidence="4">Acetyltransferase (GNAT) family protein</fullName>
    </submittedName>
</protein>
<dbReference type="RefSeq" id="WP_092983130.1">
    <property type="nucleotide sequence ID" value="NZ_FOYQ01000002.1"/>
</dbReference>
<dbReference type="STRING" id="400055.SAMN04490243_2715"/>
<evidence type="ECO:0000256" key="2">
    <source>
        <dbReference type="ARBA" id="ARBA00023315"/>
    </source>
</evidence>
<dbReference type="SUPFAM" id="SSF55729">
    <property type="entry name" value="Acyl-CoA N-acyltransferases (Nat)"/>
    <property type="match status" value="1"/>
</dbReference>
<keyword evidence="2" id="KW-0012">Acyltransferase</keyword>
<evidence type="ECO:0000259" key="3">
    <source>
        <dbReference type="PROSITE" id="PS51186"/>
    </source>
</evidence>
<dbReference type="PANTHER" id="PTHR43877:SF2">
    <property type="entry name" value="AMINOALKYLPHOSPHONATE N-ACETYLTRANSFERASE-RELATED"/>
    <property type="match status" value="1"/>
</dbReference>
<dbReference type="PROSITE" id="PS51186">
    <property type="entry name" value="GNAT"/>
    <property type="match status" value="1"/>
</dbReference>
<organism evidence="4 5">
    <name type="scientific">Robiginitalea myxolifaciens</name>
    <dbReference type="NCBI Taxonomy" id="400055"/>
    <lineage>
        <taxon>Bacteria</taxon>
        <taxon>Pseudomonadati</taxon>
        <taxon>Bacteroidota</taxon>
        <taxon>Flavobacteriia</taxon>
        <taxon>Flavobacteriales</taxon>
        <taxon>Flavobacteriaceae</taxon>
        <taxon>Robiginitalea</taxon>
    </lineage>
</organism>
<accession>A0A1I6HGT5</accession>
<evidence type="ECO:0000313" key="4">
    <source>
        <dbReference type="EMBL" id="SFR53510.1"/>
    </source>
</evidence>
<gene>
    <name evidence="4" type="ORF">SAMN04490243_2715</name>
</gene>
<dbReference type="OrthoDB" id="9803233at2"/>
<dbReference type="PANTHER" id="PTHR43877">
    <property type="entry name" value="AMINOALKYLPHOSPHONATE N-ACETYLTRANSFERASE-RELATED-RELATED"/>
    <property type="match status" value="1"/>
</dbReference>
<keyword evidence="5" id="KW-1185">Reference proteome</keyword>
<dbReference type="Gene3D" id="3.40.630.30">
    <property type="match status" value="1"/>
</dbReference>
<dbReference type="InterPro" id="IPR000182">
    <property type="entry name" value="GNAT_dom"/>
</dbReference>
<dbReference type="Proteomes" id="UP000199534">
    <property type="component" value="Unassembled WGS sequence"/>
</dbReference>
<dbReference type="InterPro" id="IPR016181">
    <property type="entry name" value="Acyl_CoA_acyltransferase"/>
</dbReference>
<sequence>MKLLRTNSTNPEFRELVGRLDADLAERDGEEHAFYHQYNGLEGLDRAVVYYLEGQAVGCGALKVFDPNAVEIKRMFTDPEYRGKGIAAGVLKELELWAAADGFTRMVLETGLRNPEAIGLYEKYGYRRIPNFEPYVGVANSVCFEKRL</sequence>
<dbReference type="EMBL" id="FOYQ01000002">
    <property type="protein sequence ID" value="SFR53510.1"/>
    <property type="molecule type" value="Genomic_DNA"/>
</dbReference>
<dbReference type="GO" id="GO:0016747">
    <property type="term" value="F:acyltransferase activity, transferring groups other than amino-acyl groups"/>
    <property type="evidence" value="ECO:0007669"/>
    <property type="project" value="InterPro"/>
</dbReference>